<reference evidence="1 2" key="1">
    <citation type="submission" date="2017-02" db="EMBL/GenBank/DDBJ databases">
        <authorList>
            <person name="Peterson S.W."/>
        </authorList>
    </citation>
    <scope>NUCLEOTIDE SEQUENCE [LARGE SCALE GENOMIC DNA]</scope>
    <source>
        <strain evidence="1 2">DSM 21749</strain>
    </source>
</reference>
<keyword evidence="2" id="KW-1185">Reference proteome</keyword>
<dbReference type="PANTHER" id="PTHR37625">
    <property type="entry name" value="OUTER MEMBRANE LIPOPROTEIN-RELATED"/>
    <property type="match status" value="1"/>
</dbReference>
<dbReference type="Gene3D" id="2.60.40.4150">
    <property type="entry name" value="Type VI secretion system, lipoprotein SciN"/>
    <property type="match status" value="1"/>
</dbReference>
<sequence length="207" mass="21242">MDGCRRPTLLPRISCRLAAAVVGLLVLALAGCSAKPGIGSAFGKTLQAVGLKDEAAPTELSLQLQAATNLNAGSDGRPASLVVRVYQLRSTARFSDAPFAAFLDEQRESDILGPDLLSVTEILLAPGQRHSVLEPLAAGATHVGVVALFREPAATRWRLAFDVGRAPPQGIAVGMHACAMTTPGPALVTALATGSHTLAGNQCGTDG</sequence>
<accession>A0A1T4S3I9</accession>
<evidence type="ECO:0000313" key="1">
    <source>
        <dbReference type="EMBL" id="SKA22752.1"/>
    </source>
</evidence>
<dbReference type="OrthoDB" id="7066769at2"/>
<organism evidence="1 2">
    <name type="scientific">Lysobacter spongiicola DSM 21749</name>
    <dbReference type="NCBI Taxonomy" id="1122188"/>
    <lineage>
        <taxon>Bacteria</taxon>
        <taxon>Pseudomonadati</taxon>
        <taxon>Pseudomonadota</taxon>
        <taxon>Gammaproteobacteria</taxon>
        <taxon>Lysobacterales</taxon>
        <taxon>Lysobacteraceae</taxon>
        <taxon>Novilysobacter</taxon>
    </lineage>
</organism>
<dbReference type="EMBL" id="FUXP01000013">
    <property type="protein sequence ID" value="SKA22752.1"/>
    <property type="molecule type" value="Genomic_DNA"/>
</dbReference>
<dbReference type="Proteomes" id="UP000190061">
    <property type="component" value="Unassembled WGS sequence"/>
</dbReference>
<dbReference type="InterPro" id="IPR038706">
    <property type="entry name" value="Type_VI_SciN-like_sf"/>
</dbReference>
<evidence type="ECO:0000313" key="2">
    <source>
        <dbReference type="Proteomes" id="UP000190061"/>
    </source>
</evidence>
<dbReference type="PROSITE" id="PS51257">
    <property type="entry name" value="PROKAR_LIPOPROTEIN"/>
    <property type="match status" value="1"/>
</dbReference>
<gene>
    <name evidence="1" type="ORF">SAMN02745674_02535</name>
</gene>
<dbReference type="PANTHER" id="PTHR37625:SF4">
    <property type="entry name" value="OUTER MEMBRANE LIPOPROTEIN"/>
    <property type="match status" value="1"/>
</dbReference>
<dbReference type="InterPro" id="IPR017734">
    <property type="entry name" value="T6SS_SciN"/>
</dbReference>
<protein>
    <submittedName>
        <fullName evidence="1">Type VI secretion system protein VasD</fullName>
    </submittedName>
</protein>
<dbReference type="NCBIfam" id="TIGR03352">
    <property type="entry name" value="VI_chp_3"/>
    <property type="match status" value="1"/>
</dbReference>
<dbReference type="Pfam" id="PF12790">
    <property type="entry name" value="T6SS-SciN"/>
    <property type="match status" value="1"/>
</dbReference>
<name>A0A1T4S3I9_9GAMM</name>
<dbReference type="AlphaFoldDB" id="A0A1T4S3I9"/>
<dbReference type="STRING" id="1122188.SAMN02745674_02535"/>
<proteinExistence type="predicted"/>